<dbReference type="Pfam" id="PF18029">
    <property type="entry name" value="Glyoxalase_6"/>
    <property type="match status" value="1"/>
</dbReference>
<dbReference type="InterPro" id="IPR029068">
    <property type="entry name" value="Glyas_Bleomycin-R_OHBP_Dase"/>
</dbReference>
<keyword evidence="3" id="KW-1185">Reference proteome</keyword>
<dbReference type="CDD" id="cd06587">
    <property type="entry name" value="VOC"/>
    <property type="match status" value="1"/>
</dbReference>
<organism evidence="2 3">
    <name type="scientific">Pikeienuella piscinae</name>
    <dbReference type="NCBI Taxonomy" id="2748098"/>
    <lineage>
        <taxon>Bacteria</taxon>
        <taxon>Pseudomonadati</taxon>
        <taxon>Pseudomonadota</taxon>
        <taxon>Alphaproteobacteria</taxon>
        <taxon>Rhodobacterales</taxon>
        <taxon>Paracoccaceae</taxon>
        <taxon>Pikeienuella</taxon>
    </lineage>
</organism>
<dbReference type="KEGG" id="hdh:G5B40_20085"/>
<accession>A0A7M3T6B3</accession>
<dbReference type="RefSeq" id="WP_165102666.1">
    <property type="nucleotide sequence ID" value="NZ_CP049056.1"/>
</dbReference>
<dbReference type="Proteomes" id="UP000503336">
    <property type="component" value="Chromosome"/>
</dbReference>
<gene>
    <name evidence="2" type="ORF">G5B40_20085</name>
</gene>
<proteinExistence type="predicted"/>
<feature type="domain" description="Glyoxalase-like" evidence="1">
    <location>
        <begin position="10"/>
        <end position="108"/>
    </location>
</feature>
<evidence type="ECO:0000313" key="3">
    <source>
        <dbReference type="Proteomes" id="UP000503336"/>
    </source>
</evidence>
<evidence type="ECO:0000259" key="1">
    <source>
        <dbReference type="Pfam" id="PF18029"/>
    </source>
</evidence>
<dbReference type="SUPFAM" id="SSF54593">
    <property type="entry name" value="Glyoxalase/Bleomycin resistance protein/Dihydroxybiphenyl dioxygenase"/>
    <property type="match status" value="1"/>
</dbReference>
<dbReference type="PANTHER" id="PTHR35908:SF1">
    <property type="entry name" value="CONSERVED PROTEIN"/>
    <property type="match status" value="1"/>
</dbReference>
<dbReference type="AlphaFoldDB" id="A0A7M3T6B3"/>
<dbReference type="InterPro" id="IPR041581">
    <property type="entry name" value="Glyoxalase_6"/>
</dbReference>
<dbReference type="EMBL" id="CP049056">
    <property type="protein sequence ID" value="QIE57544.1"/>
    <property type="molecule type" value="Genomic_DNA"/>
</dbReference>
<name>A0A7M3T6B3_9RHOB</name>
<protein>
    <submittedName>
        <fullName evidence="2">VOC family protein</fullName>
    </submittedName>
</protein>
<dbReference type="Gene3D" id="3.10.180.10">
    <property type="entry name" value="2,3-Dihydroxybiphenyl 1,2-Dioxygenase, domain 1"/>
    <property type="match status" value="1"/>
</dbReference>
<reference evidence="2 3" key="1">
    <citation type="submission" date="2020-02" db="EMBL/GenBank/DDBJ databases">
        <title>complete genome sequence of Rhodobacteraceae bacterium.</title>
        <authorList>
            <person name="Park J."/>
            <person name="Kim Y.-S."/>
            <person name="Kim K.-H."/>
        </authorList>
    </citation>
    <scope>NUCLEOTIDE SEQUENCE [LARGE SCALE GENOMIC DNA]</scope>
    <source>
        <strain evidence="2 3">RR4-56</strain>
    </source>
</reference>
<sequence>MAHQSRIGVIVIDCQTEDLTAALAFWKEALGCEGEIDDDGKYAQLHTGGQLRVLLQKVGHEPRVHLDIETDDREAERARLAAVGAKPLESIKTWHVMEAPTGHRFCIVGPQGGDFPAGAAEWED</sequence>
<dbReference type="PANTHER" id="PTHR35908">
    <property type="entry name" value="HYPOTHETICAL FUSION PROTEIN"/>
    <property type="match status" value="1"/>
</dbReference>
<evidence type="ECO:0000313" key="2">
    <source>
        <dbReference type="EMBL" id="QIE57544.1"/>
    </source>
</evidence>